<dbReference type="SUPFAM" id="SSF141571">
    <property type="entry name" value="Pentapeptide repeat-like"/>
    <property type="match status" value="1"/>
</dbReference>
<dbReference type="InterPro" id="IPR036116">
    <property type="entry name" value="FN3_sf"/>
</dbReference>
<dbReference type="Gene3D" id="2.160.20.80">
    <property type="entry name" value="E3 ubiquitin-protein ligase SopA"/>
    <property type="match status" value="1"/>
</dbReference>
<dbReference type="PANTHER" id="PTHR14136:SF17">
    <property type="entry name" value="BTB_POZ DOMAIN-CONTAINING PROTEIN KCTD9"/>
    <property type="match status" value="1"/>
</dbReference>
<feature type="domain" description="Fibronectin type-III" evidence="1">
    <location>
        <begin position="163"/>
        <end position="256"/>
    </location>
</feature>
<evidence type="ECO:0000259" key="1">
    <source>
        <dbReference type="PROSITE" id="PS50853"/>
    </source>
</evidence>
<dbReference type="AlphaFoldDB" id="A0A6J6Y0M3"/>
<dbReference type="EMBL" id="CAFAAK010000117">
    <property type="protein sequence ID" value="CAB4801384.1"/>
    <property type="molecule type" value="Genomic_DNA"/>
</dbReference>
<dbReference type="Gene3D" id="2.60.40.10">
    <property type="entry name" value="Immunoglobulins"/>
    <property type="match status" value="1"/>
</dbReference>
<protein>
    <submittedName>
        <fullName evidence="2">Unannotated protein</fullName>
    </submittedName>
</protein>
<proteinExistence type="predicted"/>
<dbReference type="SUPFAM" id="SSF49265">
    <property type="entry name" value="Fibronectin type III"/>
    <property type="match status" value="1"/>
</dbReference>
<sequence length="373" mass="38940">MSNYNLTDANFTGADLTGSDLSNAVLVAANFTDATVYDADFTRANLDGATMTRTQANYASFANAIMTSASVENATLDNANLTYLNGRDASFKGTSLENVDLKYSSLYSADLTNASLRNATNDSTANLSAITWNNTICVNGTNSDQHNGASCLNGLDTTKPTASMTAPTATFQSGSSFTVGWSGSDGSGSGIRHYDVWYQRDGGTWTVWKNDTTGTSASFPGTATAGARYCFIAKATDKAGYTSNYSSSKCTVVPIDDHSLAKSSGWSSSTSASGYLNRTYYSTTSSNKYLITTSSKSGVRQVSVLALKCSSCGSVAVYVGSTKIGTYSLKKSGSSTRGLVTTARFSSKSGKVKVVSTTSGKTVRIDGVGISTS</sequence>
<dbReference type="Pfam" id="PF00805">
    <property type="entry name" value="Pentapeptide"/>
    <property type="match status" value="3"/>
</dbReference>
<organism evidence="2">
    <name type="scientific">freshwater metagenome</name>
    <dbReference type="NCBI Taxonomy" id="449393"/>
    <lineage>
        <taxon>unclassified sequences</taxon>
        <taxon>metagenomes</taxon>
        <taxon>ecological metagenomes</taxon>
    </lineage>
</organism>
<dbReference type="PANTHER" id="PTHR14136">
    <property type="entry name" value="BTB_POZ DOMAIN-CONTAINING PROTEIN KCTD9"/>
    <property type="match status" value="1"/>
</dbReference>
<dbReference type="InterPro" id="IPR003961">
    <property type="entry name" value="FN3_dom"/>
</dbReference>
<reference evidence="2" key="1">
    <citation type="submission" date="2020-05" db="EMBL/GenBank/DDBJ databases">
        <authorList>
            <person name="Chiriac C."/>
            <person name="Salcher M."/>
            <person name="Ghai R."/>
            <person name="Kavagutti S V."/>
        </authorList>
    </citation>
    <scope>NUCLEOTIDE SEQUENCE</scope>
</reference>
<accession>A0A6J6Y0M3</accession>
<dbReference type="PROSITE" id="PS50853">
    <property type="entry name" value="FN3"/>
    <property type="match status" value="1"/>
</dbReference>
<dbReference type="InterPro" id="IPR051082">
    <property type="entry name" value="Pentapeptide-BTB/POZ_domain"/>
</dbReference>
<name>A0A6J6Y0M3_9ZZZZ</name>
<dbReference type="InterPro" id="IPR001646">
    <property type="entry name" value="5peptide_repeat"/>
</dbReference>
<gene>
    <name evidence="2" type="ORF">UFOPK3024_00627</name>
</gene>
<evidence type="ECO:0000313" key="2">
    <source>
        <dbReference type="EMBL" id="CAB4801384.1"/>
    </source>
</evidence>
<dbReference type="InterPro" id="IPR013783">
    <property type="entry name" value="Ig-like_fold"/>
</dbReference>